<dbReference type="HOGENOM" id="CLU_191511_2_0_6"/>
<reference evidence="1 2" key="1">
    <citation type="journal article" date="2015" name="PLoS ONE">
        <title>Azotobacter Genomes: The Genome of Azotobacter chroococcum NCIMB 8003 (ATCC 4412).</title>
        <authorList>
            <person name="Robson R.L."/>
            <person name="Jones R."/>
            <person name="Robson R.M."/>
            <person name="Schwartz A."/>
            <person name="Richardson T.H."/>
        </authorList>
    </citation>
    <scope>NUCLEOTIDE SEQUENCE [LARGE SCALE GENOMIC DNA]</scope>
    <source>
        <strain evidence="1 2">NCIMB 8003</strain>
        <plasmid evidence="2">Plasmid pAcX50f</plasmid>
    </source>
</reference>
<evidence type="ECO:0000313" key="1">
    <source>
        <dbReference type="EMBL" id="AJE23899.1"/>
    </source>
</evidence>
<dbReference type="Proteomes" id="UP000068210">
    <property type="component" value="Plasmid pAcX50f"/>
</dbReference>
<name>A0A0C4WTC4_9GAMM</name>
<proteinExistence type="predicted"/>
<geneLocation type="plasmid" evidence="1 2">
    <name>pAcX50f</name>
</geneLocation>
<dbReference type="EMBL" id="CP010421">
    <property type="protein sequence ID" value="AJE23899.1"/>
    <property type="molecule type" value="Genomic_DNA"/>
</dbReference>
<dbReference type="AlphaFoldDB" id="A0A0C4WTC4"/>
<organism evidence="1 2">
    <name type="scientific">Azotobacter chroococcum NCIMB 8003</name>
    <dbReference type="NCBI Taxonomy" id="1328314"/>
    <lineage>
        <taxon>Bacteria</taxon>
        <taxon>Pseudomonadati</taxon>
        <taxon>Pseudomonadota</taxon>
        <taxon>Gammaproteobacteria</taxon>
        <taxon>Pseudomonadales</taxon>
        <taxon>Pseudomonadaceae</taxon>
        <taxon>Azotobacter</taxon>
    </lineage>
</organism>
<protein>
    <recommendedName>
        <fullName evidence="3">DUF2188 domain-containing protein</fullName>
    </recommendedName>
</protein>
<gene>
    <name evidence="1" type="ORF">Achr_f2050</name>
</gene>
<evidence type="ECO:0000313" key="2">
    <source>
        <dbReference type="Proteomes" id="UP000068210"/>
    </source>
</evidence>
<evidence type="ECO:0008006" key="3">
    <source>
        <dbReference type="Google" id="ProtNLM"/>
    </source>
</evidence>
<dbReference type="RefSeq" id="WP_040107425.1">
    <property type="nucleotide sequence ID" value="NZ_CP010421.1"/>
</dbReference>
<accession>A0A0C4WTC4</accession>
<sequence length="67" mass="7688">MNIDVKEVVKNNETVWQVKLNDRPLHFRCQAEAEAFAERLATRIEAPHALPETFFDGDSEFVAPETD</sequence>
<keyword evidence="1" id="KW-0614">Plasmid</keyword>
<keyword evidence="2" id="KW-1185">Reference proteome</keyword>
<dbReference type="KEGG" id="acx:Achr_f2050"/>